<evidence type="ECO:0000256" key="10">
    <source>
        <dbReference type="SAM" id="SignalP"/>
    </source>
</evidence>
<comment type="catalytic activity">
    <reaction evidence="1 9">
        <text>Endohydrolysis of (1-&gt;4)-beta-D-xylosidic linkages in xylans.</text>
        <dbReference type="EC" id="3.2.1.8"/>
    </reaction>
</comment>
<keyword evidence="13" id="KW-1185">Reference proteome</keyword>
<comment type="caution">
    <text evidence="12">The sequence shown here is derived from an EMBL/GenBank/DDBJ whole genome shotgun (WGS) entry which is preliminary data.</text>
</comment>
<protein>
    <recommendedName>
        <fullName evidence="9">Beta-xylanase</fullName>
        <ecNumber evidence="9">3.2.1.8</ecNumber>
    </recommendedName>
</protein>
<name>A0ABQ4S000_9HYPH</name>
<organism evidence="12 13">
    <name type="scientific">Methylobacterium iners</name>
    <dbReference type="NCBI Taxonomy" id="418707"/>
    <lineage>
        <taxon>Bacteria</taxon>
        <taxon>Pseudomonadati</taxon>
        <taxon>Pseudomonadota</taxon>
        <taxon>Alphaproteobacteria</taxon>
        <taxon>Hyphomicrobiales</taxon>
        <taxon>Methylobacteriaceae</taxon>
        <taxon>Methylobacterium</taxon>
    </lineage>
</organism>
<dbReference type="Pfam" id="PF00331">
    <property type="entry name" value="Glyco_hydro_10"/>
    <property type="match status" value="1"/>
</dbReference>
<feature type="signal peptide" evidence="10">
    <location>
        <begin position="1"/>
        <end position="25"/>
    </location>
</feature>
<evidence type="ECO:0000256" key="3">
    <source>
        <dbReference type="ARBA" id="ARBA00022651"/>
    </source>
</evidence>
<dbReference type="InterPro" id="IPR001000">
    <property type="entry name" value="GH10_dom"/>
</dbReference>
<keyword evidence="3" id="KW-0858">Xylan degradation</keyword>
<gene>
    <name evidence="12" type="primary">xynZ</name>
    <name evidence="12" type="ORF">OCOJLMKI_2475</name>
</gene>
<dbReference type="PROSITE" id="PS51760">
    <property type="entry name" value="GH10_2"/>
    <property type="match status" value="1"/>
</dbReference>
<evidence type="ECO:0000256" key="7">
    <source>
        <dbReference type="ARBA" id="ARBA00023295"/>
    </source>
</evidence>
<reference evidence="12" key="2">
    <citation type="submission" date="2021-08" db="EMBL/GenBank/DDBJ databases">
        <authorList>
            <person name="Tani A."/>
            <person name="Ola A."/>
            <person name="Ogura Y."/>
            <person name="Katsura K."/>
            <person name="Hayashi T."/>
        </authorList>
    </citation>
    <scope>NUCLEOTIDE SEQUENCE</scope>
    <source>
        <strain evidence="12">DSM 19015</strain>
    </source>
</reference>
<keyword evidence="7 9" id="KW-0326">Glycosidase</keyword>
<evidence type="ECO:0000256" key="1">
    <source>
        <dbReference type="ARBA" id="ARBA00000681"/>
    </source>
</evidence>
<evidence type="ECO:0000256" key="5">
    <source>
        <dbReference type="ARBA" id="ARBA00022801"/>
    </source>
</evidence>
<dbReference type="Proteomes" id="UP001055125">
    <property type="component" value="Unassembled WGS sequence"/>
</dbReference>
<evidence type="ECO:0000259" key="11">
    <source>
        <dbReference type="PROSITE" id="PS51760"/>
    </source>
</evidence>
<dbReference type="RefSeq" id="WP_238244404.1">
    <property type="nucleotide sequence ID" value="NZ_BPQP01000034.1"/>
</dbReference>
<evidence type="ECO:0000313" key="12">
    <source>
        <dbReference type="EMBL" id="GJD95264.1"/>
    </source>
</evidence>
<dbReference type="SUPFAM" id="SSF51445">
    <property type="entry name" value="(Trans)glycosidases"/>
    <property type="match status" value="1"/>
</dbReference>
<dbReference type="EC" id="3.2.1.8" evidence="9"/>
<keyword evidence="8 9" id="KW-0624">Polysaccharide degradation</keyword>
<evidence type="ECO:0000256" key="6">
    <source>
        <dbReference type="ARBA" id="ARBA00023277"/>
    </source>
</evidence>
<dbReference type="InterPro" id="IPR017853">
    <property type="entry name" value="GH"/>
</dbReference>
<comment type="similarity">
    <text evidence="2 9">Belongs to the glycosyl hydrolase 10 (cellulase F) family.</text>
</comment>
<reference evidence="12" key="1">
    <citation type="journal article" date="2021" name="Front. Microbiol.">
        <title>Comprehensive Comparative Genomics and Phenotyping of Methylobacterium Species.</title>
        <authorList>
            <person name="Alessa O."/>
            <person name="Ogura Y."/>
            <person name="Fujitani Y."/>
            <person name="Takami H."/>
            <person name="Hayashi T."/>
            <person name="Sahin N."/>
            <person name="Tani A."/>
        </authorList>
    </citation>
    <scope>NUCLEOTIDE SEQUENCE</scope>
    <source>
        <strain evidence="12">DSM 19015</strain>
    </source>
</reference>
<dbReference type="EMBL" id="BPQP01000034">
    <property type="protein sequence ID" value="GJD95264.1"/>
    <property type="molecule type" value="Genomic_DNA"/>
</dbReference>
<evidence type="ECO:0000256" key="9">
    <source>
        <dbReference type="RuleBase" id="RU361174"/>
    </source>
</evidence>
<feature type="chain" id="PRO_5046024019" description="Beta-xylanase" evidence="10">
    <location>
        <begin position="26"/>
        <end position="376"/>
    </location>
</feature>
<dbReference type="PROSITE" id="PS51318">
    <property type="entry name" value="TAT"/>
    <property type="match status" value="1"/>
</dbReference>
<dbReference type="PANTHER" id="PTHR31490:SF88">
    <property type="entry name" value="BETA-XYLANASE"/>
    <property type="match status" value="1"/>
</dbReference>
<accession>A0ABQ4S000</accession>
<evidence type="ECO:0000313" key="13">
    <source>
        <dbReference type="Proteomes" id="UP001055125"/>
    </source>
</evidence>
<keyword evidence="5 9" id="KW-0378">Hydrolase</keyword>
<evidence type="ECO:0000256" key="8">
    <source>
        <dbReference type="ARBA" id="ARBA00023326"/>
    </source>
</evidence>
<proteinExistence type="inferred from homology"/>
<evidence type="ECO:0000256" key="2">
    <source>
        <dbReference type="ARBA" id="ARBA00007495"/>
    </source>
</evidence>
<dbReference type="SMART" id="SM00633">
    <property type="entry name" value="Glyco_10"/>
    <property type="match status" value="1"/>
</dbReference>
<feature type="domain" description="GH10" evidence="11">
    <location>
        <begin position="47"/>
        <end position="359"/>
    </location>
</feature>
<dbReference type="Gene3D" id="3.20.20.80">
    <property type="entry name" value="Glycosidases"/>
    <property type="match status" value="1"/>
</dbReference>
<dbReference type="PANTHER" id="PTHR31490">
    <property type="entry name" value="GLYCOSYL HYDROLASE"/>
    <property type="match status" value="1"/>
</dbReference>
<sequence>MNQPSRRGILAGALAAGLAPGRSMAASWTPDSLHAVAAAKGLAYGSAVNITPLRRDPVYGAAIARECGIVVAENEMKFVHAWPREAAPAFAGGDETAEFARVNGQRLRGHALIWHEAIPDWARAQITRRSAEGLMRRWIGLIAGRHRGRIEAWDVVNEICGPNEGRPDGLRASPWLDALGSGYVDLAFAILEEVDPGAAGVWNENDLELQADWIDARRRMVLRSLEAMLRRGVPIRRLGLQGHIYSTHPLDAKKLRDFLREVAGLGLAIEITEFDVDDRAYPADLKARDAAVSDFARRFLDVVLDEPAVINLLTWDITDANTWLNTNPQRRRRDGLPHRALPLDAASRRTPLWSAMHRAFSDAPAHRAARARLRGG</sequence>
<dbReference type="PRINTS" id="PR00134">
    <property type="entry name" value="GLHYDRLASE10"/>
</dbReference>
<keyword evidence="6 9" id="KW-0119">Carbohydrate metabolism</keyword>
<dbReference type="InterPro" id="IPR006311">
    <property type="entry name" value="TAT_signal"/>
</dbReference>
<evidence type="ECO:0000256" key="4">
    <source>
        <dbReference type="ARBA" id="ARBA00022729"/>
    </source>
</evidence>
<dbReference type="InterPro" id="IPR044846">
    <property type="entry name" value="GH10"/>
</dbReference>
<keyword evidence="4 10" id="KW-0732">Signal</keyword>